<feature type="region of interest" description="Disordered" evidence="1">
    <location>
        <begin position="24"/>
        <end position="121"/>
    </location>
</feature>
<feature type="compositionally biased region" description="Low complexity" evidence="1">
    <location>
        <begin position="61"/>
        <end position="83"/>
    </location>
</feature>
<protein>
    <submittedName>
        <fullName evidence="2">Uncharacterized protein</fullName>
    </submittedName>
</protein>
<organism evidence="2 3">
    <name type="scientific">Paenarthrobacter aurescens</name>
    <name type="common">Arthrobacter aurescens</name>
    <dbReference type="NCBI Taxonomy" id="43663"/>
    <lineage>
        <taxon>Bacteria</taxon>
        <taxon>Bacillati</taxon>
        <taxon>Actinomycetota</taxon>
        <taxon>Actinomycetes</taxon>
        <taxon>Micrococcales</taxon>
        <taxon>Micrococcaceae</taxon>
        <taxon>Paenarthrobacter</taxon>
    </lineage>
</organism>
<dbReference type="AlphaFoldDB" id="A0A4Y3NMR5"/>
<feature type="compositionally biased region" description="Low complexity" evidence="1">
    <location>
        <begin position="26"/>
        <end position="53"/>
    </location>
</feature>
<evidence type="ECO:0000256" key="1">
    <source>
        <dbReference type="SAM" id="MobiDB-lite"/>
    </source>
</evidence>
<reference evidence="2 3" key="1">
    <citation type="submission" date="2019-06" db="EMBL/GenBank/DDBJ databases">
        <title>Whole genome shotgun sequence of Paenarthrobacter aurescens NBRC 12136.</title>
        <authorList>
            <person name="Hosoyama A."/>
            <person name="Uohara A."/>
            <person name="Ohji S."/>
            <person name="Ichikawa N."/>
        </authorList>
    </citation>
    <scope>NUCLEOTIDE SEQUENCE [LARGE SCALE GENOMIC DNA]</scope>
    <source>
        <strain evidence="2 3">NBRC 12136</strain>
    </source>
</reference>
<dbReference type="Proteomes" id="UP000317715">
    <property type="component" value="Unassembled WGS sequence"/>
</dbReference>
<accession>A0A4Y3NMR5</accession>
<feature type="compositionally biased region" description="Low complexity" evidence="1">
    <location>
        <begin position="96"/>
        <end position="112"/>
    </location>
</feature>
<name>A0A4Y3NMR5_PAEAU</name>
<gene>
    <name evidence="2" type="ORF">AAU01_32210</name>
</gene>
<evidence type="ECO:0000313" key="2">
    <source>
        <dbReference type="EMBL" id="GEB20466.1"/>
    </source>
</evidence>
<comment type="caution">
    <text evidence="2">The sequence shown here is derived from an EMBL/GenBank/DDBJ whole genome shotgun (WGS) entry which is preliminary data.</text>
</comment>
<keyword evidence="3" id="KW-1185">Reference proteome</keyword>
<proteinExistence type="predicted"/>
<evidence type="ECO:0000313" key="3">
    <source>
        <dbReference type="Proteomes" id="UP000317715"/>
    </source>
</evidence>
<dbReference type="EMBL" id="BJMD01000021">
    <property type="protein sequence ID" value="GEB20466.1"/>
    <property type="molecule type" value="Genomic_DNA"/>
</dbReference>
<sequence>MVIAGICLAVLIAAVAIVLDQMAGKPGPSARSESSVSPSATTTATSGAPTSSGEIPGGAGNPASGSPASGSPTSGAEGSSSGDGSAGDEGPSTSKPLEVLPPVTGTPTGLPEPSAPAPLITGALPAPGSAAGEVVDGWPAGVLTLPEGTTIGSTSVSTSGDVLQVAADGIIAKPQAEVLASFRQSLVSHGFWSEAAPAADGAMAERFVRGTDTVTVSVVTTGTGNSRFQLLGSLHAAAD</sequence>